<evidence type="ECO:0000256" key="4">
    <source>
        <dbReference type="ARBA" id="ARBA00023125"/>
    </source>
</evidence>
<dbReference type="InterPro" id="IPR000551">
    <property type="entry name" value="MerR-type_HTH_dom"/>
</dbReference>
<dbReference type="RefSeq" id="WP_090633850.1">
    <property type="nucleotide sequence ID" value="NZ_FOCP01000022.1"/>
</dbReference>
<feature type="region of interest" description="Disordered" evidence="7">
    <location>
        <begin position="134"/>
        <end position="160"/>
    </location>
</feature>
<name>A0A1H8H7X6_9PROT</name>
<dbReference type="GO" id="GO:0003700">
    <property type="term" value="F:DNA-binding transcription factor activity"/>
    <property type="evidence" value="ECO:0007669"/>
    <property type="project" value="InterPro"/>
</dbReference>
<feature type="compositionally biased region" description="Polar residues" evidence="7">
    <location>
        <begin position="135"/>
        <end position="160"/>
    </location>
</feature>
<dbReference type="NCBIfam" id="TIGR02044">
    <property type="entry name" value="CueR"/>
    <property type="match status" value="1"/>
</dbReference>
<evidence type="ECO:0000313" key="10">
    <source>
        <dbReference type="Proteomes" id="UP000199459"/>
    </source>
</evidence>
<dbReference type="OrthoDB" id="9808480at2"/>
<evidence type="ECO:0000313" key="9">
    <source>
        <dbReference type="EMBL" id="SEN52336.1"/>
    </source>
</evidence>
<evidence type="ECO:0000256" key="7">
    <source>
        <dbReference type="SAM" id="MobiDB-lite"/>
    </source>
</evidence>
<keyword evidence="4" id="KW-0238">DNA-binding</keyword>
<comment type="subcellular location">
    <subcellularLocation>
        <location evidence="1">Cytoplasm</location>
    </subcellularLocation>
</comment>
<dbReference type="Proteomes" id="UP000199459">
    <property type="component" value="Unassembled WGS sequence"/>
</dbReference>
<keyword evidence="6" id="KW-0175">Coiled coil</keyword>
<evidence type="ECO:0000256" key="3">
    <source>
        <dbReference type="ARBA" id="ARBA00023015"/>
    </source>
</evidence>
<dbReference type="GO" id="GO:0003677">
    <property type="term" value="F:DNA binding"/>
    <property type="evidence" value="ECO:0007669"/>
    <property type="project" value="UniProtKB-KW"/>
</dbReference>
<evidence type="ECO:0000256" key="1">
    <source>
        <dbReference type="ARBA" id="ARBA00004496"/>
    </source>
</evidence>
<proteinExistence type="predicted"/>
<dbReference type="Gene3D" id="1.10.1660.10">
    <property type="match status" value="1"/>
</dbReference>
<accession>A0A1H8H7X6</accession>
<dbReference type="GO" id="GO:0005737">
    <property type="term" value="C:cytoplasm"/>
    <property type="evidence" value="ECO:0007669"/>
    <property type="project" value="UniProtKB-SubCell"/>
</dbReference>
<evidence type="ECO:0000259" key="8">
    <source>
        <dbReference type="PROSITE" id="PS50937"/>
    </source>
</evidence>
<dbReference type="AlphaFoldDB" id="A0A1H8H7X6"/>
<gene>
    <name evidence="9" type="ORF">SAMN05216325_12221</name>
</gene>
<dbReference type="PROSITE" id="PS50937">
    <property type="entry name" value="HTH_MERR_2"/>
    <property type="match status" value="1"/>
</dbReference>
<evidence type="ECO:0000256" key="5">
    <source>
        <dbReference type="ARBA" id="ARBA00023163"/>
    </source>
</evidence>
<dbReference type="PANTHER" id="PTHR30204">
    <property type="entry name" value="REDOX-CYCLING DRUG-SENSING TRANSCRIPTIONAL ACTIVATOR SOXR"/>
    <property type="match status" value="1"/>
</dbReference>
<dbReference type="GO" id="GO:0045893">
    <property type="term" value="P:positive regulation of DNA-templated transcription"/>
    <property type="evidence" value="ECO:0007669"/>
    <property type="project" value="InterPro"/>
</dbReference>
<dbReference type="PRINTS" id="PR00040">
    <property type="entry name" value="HTHMERR"/>
</dbReference>
<dbReference type="PANTHER" id="PTHR30204:SF94">
    <property type="entry name" value="HEAVY METAL-DEPENDENT TRANSCRIPTIONAL REGULATOR HI_0293-RELATED"/>
    <property type="match status" value="1"/>
</dbReference>
<keyword evidence="5" id="KW-0804">Transcription</keyword>
<reference evidence="9 10" key="1">
    <citation type="submission" date="2016-10" db="EMBL/GenBank/DDBJ databases">
        <authorList>
            <person name="de Groot N.N."/>
        </authorList>
    </citation>
    <scope>NUCLEOTIDE SEQUENCE [LARGE SCALE GENOMIC DNA]</scope>
    <source>
        <strain evidence="9 10">Nm22</strain>
    </source>
</reference>
<dbReference type="EMBL" id="FOCP01000022">
    <property type="protein sequence ID" value="SEN52336.1"/>
    <property type="molecule type" value="Genomic_DNA"/>
</dbReference>
<dbReference type="InterPro" id="IPR047057">
    <property type="entry name" value="MerR_fam"/>
</dbReference>
<dbReference type="InterPro" id="IPR011789">
    <property type="entry name" value="CueR"/>
</dbReference>
<evidence type="ECO:0000256" key="6">
    <source>
        <dbReference type="SAM" id="Coils"/>
    </source>
</evidence>
<keyword evidence="2" id="KW-0963">Cytoplasm</keyword>
<dbReference type="SUPFAM" id="SSF46955">
    <property type="entry name" value="Putative DNA-binding domain"/>
    <property type="match status" value="1"/>
</dbReference>
<feature type="coiled-coil region" evidence="6">
    <location>
        <begin position="81"/>
        <end position="108"/>
    </location>
</feature>
<dbReference type="Pfam" id="PF13411">
    <property type="entry name" value="MerR_1"/>
    <property type="match status" value="1"/>
</dbReference>
<dbReference type="InterPro" id="IPR009061">
    <property type="entry name" value="DNA-bd_dom_put_sf"/>
</dbReference>
<feature type="domain" description="HTH merR-type" evidence="8">
    <location>
        <begin position="1"/>
        <end position="69"/>
    </location>
</feature>
<keyword evidence="3" id="KW-0805">Transcription regulation</keyword>
<dbReference type="CDD" id="cd01108">
    <property type="entry name" value="HTH_CueR"/>
    <property type="match status" value="1"/>
</dbReference>
<dbReference type="STRING" id="917.SAMN05216326_11854"/>
<dbReference type="SMART" id="SM00422">
    <property type="entry name" value="HTH_MERR"/>
    <property type="match status" value="1"/>
</dbReference>
<organism evidence="9 10">
    <name type="scientific">Nitrosomonas marina</name>
    <dbReference type="NCBI Taxonomy" id="917"/>
    <lineage>
        <taxon>Bacteria</taxon>
        <taxon>Pseudomonadati</taxon>
        <taxon>Pseudomonadota</taxon>
        <taxon>Betaproteobacteria</taxon>
        <taxon>Nitrosomonadales</taxon>
        <taxon>Nitrosomonadaceae</taxon>
        <taxon>Nitrosomonas</taxon>
    </lineage>
</organism>
<sequence>MNIGQASRASGISAKMIRYYEAIGLIPKATRSYSGYRHYDERDIHVLLFINRARAAGFSIAHIKKLLLLWQDRRRPAREVKQLATSHLKELREKISELQSIAETLSQLIGHCRGDDRPDCPILDTLSDKDATQEFAETSKPNRLHSSVRQSSSKQCVKTK</sequence>
<dbReference type="GO" id="GO:0005507">
    <property type="term" value="F:copper ion binding"/>
    <property type="evidence" value="ECO:0007669"/>
    <property type="project" value="InterPro"/>
</dbReference>
<dbReference type="PROSITE" id="PS00552">
    <property type="entry name" value="HTH_MERR_1"/>
    <property type="match status" value="1"/>
</dbReference>
<evidence type="ECO:0000256" key="2">
    <source>
        <dbReference type="ARBA" id="ARBA00022490"/>
    </source>
</evidence>
<protein>
    <submittedName>
        <fullName evidence="9">MerR family transcriptional regulator, copper efflux regulator</fullName>
    </submittedName>
</protein>